<dbReference type="HOGENOM" id="CLU_194268_0_0_6"/>
<accession>T2DL92</accession>
<evidence type="ECO:0000313" key="2">
    <source>
        <dbReference type="Proteomes" id="UP000001870"/>
    </source>
</evidence>
<name>T2DL92_ALTMD</name>
<keyword evidence="2" id="KW-1185">Reference proteome</keyword>
<reference evidence="1 2" key="1">
    <citation type="journal article" date="2008" name="ISME J.">
        <title>Comparative genomics of two ecotypes of the marine planktonic copiotroph Alteromonas macleodii suggests alternative lifestyles associated with different kinds of particulate organic matter.</title>
        <authorList>
            <person name="Ivars-Martinez E."/>
            <person name="Martin-Cuadrado A.B."/>
            <person name="D'Auria G."/>
            <person name="Mira A."/>
            <person name="Ferriera S."/>
            <person name="Johnson J."/>
            <person name="Friedman R."/>
            <person name="Rodriguez-Valera F."/>
        </authorList>
    </citation>
    <scope>NUCLEOTIDE SEQUENCE [LARGE SCALE GENOMIC DNA]</scope>
    <source>
        <strain evidence="2">DSM 17117 / CIP 110805 / LMG 28347 / Deep ecotype</strain>
    </source>
</reference>
<gene>
    <name evidence="1" type="ORF">MADE_000001023645</name>
</gene>
<dbReference type="AlphaFoldDB" id="T2DL92"/>
<protein>
    <submittedName>
        <fullName evidence="1">Uncharacterized protein</fullName>
    </submittedName>
</protein>
<organism evidence="1 2">
    <name type="scientific">Alteromonas mediterranea (strain DSM 17117 / CIP 110805 / LMG 28347 / Deep ecotype)</name>
    <dbReference type="NCBI Taxonomy" id="1774373"/>
    <lineage>
        <taxon>Bacteria</taxon>
        <taxon>Pseudomonadati</taxon>
        <taxon>Pseudomonadota</taxon>
        <taxon>Gammaproteobacteria</taxon>
        <taxon>Alteromonadales</taxon>
        <taxon>Alteromonadaceae</taxon>
        <taxon>Alteromonas/Salinimonas group</taxon>
        <taxon>Alteromonas</taxon>
    </lineage>
</organism>
<dbReference type="InterPro" id="IPR009014">
    <property type="entry name" value="Transketo_C/PFOR_II"/>
</dbReference>
<reference evidence="1 2" key="2">
    <citation type="journal article" date="2015" name="Antonie Van Leeuwenhoek">
        <title>Ecophysiological diversity of a novel member of the genus Alteromonas, and description of Alteromonas mediterranea sp. nov.</title>
        <authorList>
            <person name="Ivanova E.P."/>
            <person name="Lopez-Perez M."/>
            <person name="Zabalos M."/>
            <person name="Nguyen S.H."/>
            <person name="Webb H.K."/>
            <person name="Ryan J."/>
            <person name="Lagutin K."/>
            <person name="Vyssotski M."/>
            <person name="Crawford R.J."/>
            <person name="Rodriguez-Valera F."/>
        </authorList>
    </citation>
    <scope>NUCLEOTIDE SEQUENCE [LARGE SCALE GENOMIC DNA]</scope>
    <source>
        <strain evidence="2">DSM 17117 / CIP 110805 / LMG 28347 / Deep ecotype</strain>
    </source>
</reference>
<sequence>MPALGELAVYCEGEQLAVMSYANGCYLSRQAFAELPQQAADICLIDLRCLIPLHIDAIIQAQQVAPPFVISMGLLQQRSSVV</sequence>
<proteinExistence type="predicted"/>
<dbReference type="EMBL" id="CP001103">
    <property type="protein sequence ID" value="AGV54136.1"/>
    <property type="molecule type" value="Genomic_DNA"/>
</dbReference>
<dbReference type="Gene3D" id="3.40.50.920">
    <property type="match status" value="1"/>
</dbReference>
<dbReference type="KEGG" id="amc:MADE_000001023645"/>
<evidence type="ECO:0000313" key="1">
    <source>
        <dbReference type="EMBL" id="AGV54136.1"/>
    </source>
</evidence>
<dbReference type="SUPFAM" id="SSF52922">
    <property type="entry name" value="TK C-terminal domain-like"/>
    <property type="match status" value="1"/>
</dbReference>
<dbReference type="Proteomes" id="UP000001870">
    <property type="component" value="Chromosome"/>
</dbReference>